<dbReference type="Proteomes" id="UP001201812">
    <property type="component" value="Unassembled WGS sequence"/>
</dbReference>
<keyword evidence="1 2" id="KW-0732">Signal</keyword>
<organism evidence="4 5">
    <name type="scientific">Ditylenchus destructor</name>
    <dbReference type="NCBI Taxonomy" id="166010"/>
    <lineage>
        <taxon>Eukaryota</taxon>
        <taxon>Metazoa</taxon>
        <taxon>Ecdysozoa</taxon>
        <taxon>Nematoda</taxon>
        <taxon>Chromadorea</taxon>
        <taxon>Rhabditida</taxon>
        <taxon>Tylenchina</taxon>
        <taxon>Tylenchomorpha</taxon>
        <taxon>Sphaerularioidea</taxon>
        <taxon>Anguinidae</taxon>
        <taxon>Anguininae</taxon>
        <taxon>Ditylenchus</taxon>
    </lineage>
</organism>
<gene>
    <name evidence="4" type="ORF">DdX_18406</name>
</gene>
<dbReference type="EMBL" id="JAKKPZ010000260">
    <property type="protein sequence ID" value="KAI1697603.1"/>
    <property type="molecule type" value="Genomic_DNA"/>
</dbReference>
<comment type="caution">
    <text evidence="4">The sequence shown here is derived from an EMBL/GenBank/DDBJ whole genome shotgun (WGS) entry which is preliminary data.</text>
</comment>
<name>A0AAD4QY67_9BILA</name>
<protein>
    <recommendedName>
        <fullName evidence="3">DUF7753 domain-containing protein</fullName>
    </recommendedName>
</protein>
<evidence type="ECO:0000256" key="1">
    <source>
        <dbReference type="ARBA" id="ARBA00022729"/>
    </source>
</evidence>
<keyword evidence="5" id="KW-1185">Reference proteome</keyword>
<evidence type="ECO:0000313" key="4">
    <source>
        <dbReference type="EMBL" id="KAI1697603.1"/>
    </source>
</evidence>
<feature type="chain" id="PRO_5042155181" description="DUF7753 domain-containing protein" evidence="2">
    <location>
        <begin position="26"/>
        <end position="346"/>
    </location>
</feature>
<evidence type="ECO:0000313" key="5">
    <source>
        <dbReference type="Proteomes" id="UP001201812"/>
    </source>
</evidence>
<dbReference type="Pfam" id="PF24936">
    <property type="entry name" value="DUF7753"/>
    <property type="match status" value="1"/>
</dbReference>
<sequence length="346" mass="40021">MPILHSTMPTRYFLCAIFIATLSLAATEPIGCDIFDPTCRLRLQQEQQQISVTKRRAKDCDFQDIWLIPGRADASCSRTDGKKLIDIDPRQVSIRPPVVRFPGCFTVEIKNVRIYDNDVLGQSLFAKSEYQWINVKEFGEAKCQNASSNGCGGFGNNCFYCDICESLKGIDTSTSSSTLAEQFRGLNCPRRPGYYTFRKEFCFNDWSTFDADDDCRIDFLNTEKSDVKSALSSLQQIGYGTVVAKIRLALNATGAIEQKKAVKERQIEDTVLRELEERRKTWDINRGQFEKFQQWYIDYRKNIWHREEYLPWLLYENEISCLRLTFDVCERVPRQRPYGSQGYTCD</sequence>
<dbReference type="InterPro" id="IPR036846">
    <property type="entry name" value="GM2-AP_sf"/>
</dbReference>
<dbReference type="SUPFAM" id="SSF63707">
    <property type="entry name" value="Ganglioside M2 (gm2) activator"/>
    <property type="match status" value="1"/>
</dbReference>
<dbReference type="AlphaFoldDB" id="A0AAD4QY67"/>
<accession>A0AAD4QY67</accession>
<evidence type="ECO:0000256" key="2">
    <source>
        <dbReference type="SAM" id="SignalP"/>
    </source>
</evidence>
<dbReference type="InterPro" id="IPR056655">
    <property type="entry name" value="DUF7753"/>
</dbReference>
<feature type="signal peptide" evidence="2">
    <location>
        <begin position="1"/>
        <end position="25"/>
    </location>
</feature>
<feature type="domain" description="DUF7753" evidence="3">
    <location>
        <begin position="256"/>
        <end position="317"/>
    </location>
</feature>
<evidence type="ECO:0000259" key="3">
    <source>
        <dbReference type="Pfam" id="PF24936"/>
    </source>
</evidence>
<reference evidence="4" key="1">
    <citation type="submission" date="2022-01" db="EMBL/GenBank/DDBJ databases">
        <title>Genome Sequence Resource for Two Populations of Ditylenchus destructor, the Migratory Endoparasitic Phytonematode.</title>
        <authorList>
            <person name="Zhang H."/>
            <person name="Lin R."/>
            <person name="Xie B."/>
        </authorList>
    </citation>
    <scope>NUCLEOTIDE SEQUENCE</scope>
    <source>
        <strain evidence="4">BazhouSP</strain>
    </source>
</reference>
<proteinExistence type="predicted"/>